<dbReference type="VEuPathDB" id="FungiDB:PC110_g1389"/>
<organism evidence="1 2">
    <name type="scientific">Phytophthora cactorum</name>
    <dbReference type="NCBI Taxonomy" id="29920"/>
    <lineage>
        <taxon>Eukaryota</taxon>
        <taxon>Sar</taxon>
        <taxon>Stramenopiles</taxon>
        <taxon>Oomycota</taxon>
        <taxon>Peronosporomycetes</taxon>
        <taxon>Peronosporales</taxon>
        <taxon>Peronosporaceae</taxon>
        <taxon>Phytophthora</taxon>
    </lineage>
</organism>
<dbReference type="PANTHER" id="PTHR10774:SF190">
    <property type="entry name" value="C2 CALCIUM_LIPID-BINDING ENDONUCLEASE_EXONUCLEASE_PHOSPHATASE-RELATED"/>
    <property type="match status" value="1"/>
</dbReference>
<comment type="caution">
    <text evidence="1">The sequence shown here is derived from an EMBL/GenBank/DDBJ whole genome shotgun (WGS) entry which is preliminary data.</text>
</comment>
<dbReference type="GO" id="GO:0008289">
    <property type="term" value="F:lipid binding"/>
    <property type="evidence" value="ECO:0007669"/>
    <property type="project" value="InterPro"/>
</dbReference>
<protein>
    <submittedName>
        <fullName evidence="1">Uncharacterized protein</fullName>
    </submittedName>
</protein>
<name>A0A8T1USH2_9STRA</name>
<gene>
    <name evidence="1" type="ORF">JG687_00004758</name>
</gene>
<evidence type="ECO:0000313" key="2">
    <source>
        <dbReference type="Proteomes" id="UP000688947"/>
    </source>
</evidence>
<reference evidence="1" key="1">
    <citation type="submission" date="2021-01" db="EMBL/GenBank/DDBJ databases">
        <title>Phytophthora aleatoria, a newly-described species from Pinus radiata is distinct from Phytophthora cactorum isolates based on comparative genomics.</title>
        <authorList>
            <person name="Mcdougal R."/>
            <person name="Panda P."/>
            <person name="Williams N."/>
            <person name="Studholme D.J."/>
        </authorList>
    </citation>
    <scope>NUCLEOTIDE SEQUENCE</scope>
    <source>
        <strain evidence="1">NZFS 3830</strain>
    </source>
</reference>
<accession>A0A8T1USH2</accession>
<dbReference type="Proteomes" id="UP000688947">
    <property type="component" value="Unassembled WGS sequence"/>
</dbReference>
<dbReference type="GO" id="GO:0005783">
    <property type="term" value="C:endoplasmic reticulum"/>
    <property type="evidence" value="ECO:0007669"/>
    <property type="project" value="TreeGrafter"/>
</dbReference>
<dbReference type="PANTHER" id="PTHR10774">
    <property type="entry name" value="EXTENDED SYNAPTOTAGMIN-RELATED"/>
    <property type="match status" value="1"/>
</dbReference>
<evidence type="ECO:0000313" key="1">
    <source>
        <dbReference type="EMBL" id="KAG6966596.1"/>
    </source>
</evidence>
<dbReference type="OrthoDB" id="128762at2759"/>
<sequence>MTDWMKVEIKMAQIWFGAATTDTSSGLAVAYIDSKEDGSESVEGEAKNTSVVENMGDRGSKFSEFGKANSYEQRIGIEHLLRDLEPKTLNELLRDDLPRWVKFPDVEKCEWLNKVIAGMWPYAKLVLARSMKEALEVVLNLPLG</sequence>
<dbReference type="EMBL" id="JAENGZ010000168">
    <property type="protein sequence ID" value="KAG6966596.1"/>
    <property type="molecule type" value="Genomic_DNA"/>
</dbReference>
<dbReference type="AlphaFoldDB" id="A0A8T1USH2"/>
<dbReference type="InterPro" id="IPR045050">
    <property type="entry name" value="Synaptotagmin_plant"/>
</dbReference>
<proteinExistence type="predicted"/>